<evidence type="ECO:0000259" key="6">
    <source>
        <dbReference type="PROSITE" id="PS51471"/>
    </source>
</evidence>
<gene>
    <name evidence="7" type="ORF">MARPO_0051s0074</name>
</gene>
<evidence type="ECO:0000256" key="1">
    <source>
        <dbReference type="ARBA" id="ARBA00008056"/>
    </source>
</evidence>
<evidence type="ECO:0000256" key="2">
    <source>
        <dbReference type="ARBA" id="ARBA00022723"/>
    </source>
</evidence>
<dbReference type="InterPro" id="IPR005123">
    <property type="entry name" value="Oxoglu/Fe-dep_dioxygenase_dom"/>
</dbReference>
<proteinExistence type="inferred from homology"/>
<dbReference type="InterPro" id="IPR027443">
    <property type="entry name" value="IPNS-like_sf"/>
</dbReference>
<keyword evidence="2 4" id="KW-0479">Metal-binding</keyword>
<dbReference type="InterPro" id="IPR050295">
    <property type="entry name" value="Plant_2OG-oxidoreductases"/>
</dbReference>
<name>A0A2R6WXB4_MARPO</name>
<keyword evidence="4" id="KW-0560">Oxidoreductase</keyword>
<comment type="similarity">
    <text evidence="1 4">Belongs to the iron/ascorbate-dependent oxidoreductase family.</text>
</comment>
<evidence type="ECO:0000313" key="8">
    <source>
        <dbReference type="Proteomes" id="UP000244005"/>
    </source>
</evidence>
<protein>
    <recommendedName>
        <fullName evidence="6">Fe2OG dioxygenase domain-containing protein</fullName>
    </recommendedName>
</protein>
<organism evidence="7 8">
    <name type="scientific">Marchantia polymorpha</name>
    <name type="common">Common liverwort</name>
    <name type="synonym">Marchantia aquatica</name>
    <dbReference type="NCBI Taxonomy" id="3197"/>
    <lineage>
        <taxon>Eukaryota</taxon>
        <taxon>Viridiplantae</taxon>
        <taxon>Streptophyta</taxon>
        <taxon>Embryophyta</taxon>
        <taxon>Marchantiophyta</taxon>
        <taxon>Marchantiopsida</taxon>
        <taxon>Marchantiidae</taxon>
        <taxon>Marchantiales</taxon>
        <taxon>Marchantiaceae</taxon>
        <taxon>Marchantia</taxon>
    </lineage>
</organism>
<dbReference type="EMBL" id="KZ772723">
    <property type="protein sequence ID" value="PTQ38473.1"/>
    <property type="molecule type" value="Genomic_DNA"/>
</dbReference>
<accession>A0A2R6WXB4</accession>
<dbReference type="AlphaFoldDB" id="A0A2R6WXB4"/>
<dbReference type="PROSITE" id="PS51471">
    <property type="entry name" value="FE2OG_OXY"/>
    <property type="match status" value="1"/>
</dbReference>
<dbReference type="OrthoDB" id="288590at2759"/>
<keyword evidence="8" id="KW-1185">Reference proteome</keyword>
<dbReference type="InterPro" id="IPR026992">
    <property type="entry name" value="DIOX_N"/>
</dbReference>
<feature type="domain" description="Fe2OG dioxygenase" evidence="6">
    <location>
        <begin position="214"/>
        <end position="312"/>
    </location>
</feature>
<dbReference type="Gramene" id="Mp7g17370.1">
    <property type="protein sequence ID" value="Mp7g17370.1.cds"/>
    <property type="gene ID" value="Mp7g17370"/>
</dbReference>
<evidence type="ECO:0000256" key="5">
    <source>
        <dbReference type="SAM" id="MobiDB-lite"/>
    </source>
</evidence>
<evidence type="ECO:0000256" key="4">
    <source>
        <dbReference type="RuleBase" id="RU003682"/>
    </source>
</evidence>
<dbReference type="Proteomes" id="UP000244005">
    <property type="component" value="Unassembled WGS sequence"/>
</dbReference>
<feature type="region of interest" description="Disordered" evidence="5">
    <location>
        <begin position="122"/>
        <end position="148"/>
    </location>
</feature>
<dbReference type="GO" id="GO:0046872">
    <property type="term" value="F:metal ion binding"/>
    <property type="evidence" value="ECO:0007669"/>
    <property type="project" value="UniProtKB-KW"/>
</dbReference>
<dbReference type="InterPro" id="IPR044861">
    <property type="entry name" value="IPNS-like_FE2OG_OXY"/>
</dbReference>
<dbReference type="PANTHER" id="PTHR47991">
    <property type="entry name" value="OXOGLUTARATE/IRON-DEPENDENT DIOXYGENASE"/>
    <property type="match status" value="1"/>
</dbReference>
<dbReference type="SUPFAM" id="SSF51197">
    <property type="entry name" value="Clavaminate synthase-like"/>
    <property type="match status" value="1"/>
</dbReference>
<dbReference type="Pfam" id="PF14226">
    <property type="entry name" value="DIOX_N"/>
    <property type="match status" value="1"/>
</dbReference>
<sequence length="358" mass="40393">MTTTVIQRKLNEEYCRNANSIKAMVDSGLTHIPSDFILPQNMQPRFTKSDKSRDVPTIDLSLVNDESERPRIATAVTEAAKEWGVFKVVGHGISATLRKKLIQVIREFFDLPLSDKLQFLGPSGDTSTPRYGRTRRGKTGHQSWRDQFHHRTPPLDFEELQSWPEKPETYRDTILEWTKEIQKVTDTVFSLLADAYDLQPRRLQNLMGTAESGMEATMLAAYYPPCPQPDVASGIVAHTDPVGMVVNFEDVPGLEVQKDGTWILVAPDPESLIILTGDAMEIITNGRCKSCEHRVLLKEKQDRVSALVLMKPSLEAKLCVAPEFITSGPPSRFMGMNMTYREYLQTFRRKCSDATVDS</sequence>
<keyword evidence="3 4" id="KW-0408">Iron</keyword>
<evidence type="ECO:0000313" key="7">
    <source>
        <dbReference type="EMBL" id="PTQ38473.1"/>
    </source>
</evidence>
<reference evidence="8" key="1">
    <citation type="journal article" date="2017" name="Cell">
        <title>Insights into land plant evolution garnered from the Marchantia polymorpha genome.</title>
        <authorList>
            <person name="Bowman J.L."/>
            <person name="Kohchi T."/>
            <person name="Yamato K.T."/>
            <person name="Jenkins J."/>
            <person name="Shu S."/>
            <person name="Ishizaki K."/>
            <person name="Yamaoka S."/>
            <person name="Nishihama R."/>
            <person name="Nakamura Y."/>
            <person name="Berger F."/>
            <person name="Adam C."/>
            <person name="Aki S.S."/>
            <person name="Althoff F."/>
            <person name="Araki T."/>
            <person name="Arteaga-Vazquez M.A."/>
            <person name="Balasubrmanian S."/>
            <person name="Barry K."/>
            <person name="Bauer D."/>
            <person name="Boehm C.R."/>
            <person name="Briginshaw L."/>
            <person name="Caballero-Perez J."/>
            <person name="Catarino B."/>
            <person name="Chen F."/>
            <person name="Chiyoda S."/>
            <person name="Chovatia M."/>
            <person name="Davies K.M."/>
            <person name="Delmans M."/>
            <person name="Demura T."/>
            <person name="Dierschke T."/>
            <person name="Dolan L."/>
            <person name="Dorantes-Acosta A.E."/>
            <person name="Eklund D.M."/>
            <person name="Florent S.N."/>
            <person name="Flores-Sandoval E."/>
            <person name="Fujiyama A."/>
            <person name="Fukuzawa H."/>
            <person name="Galik B."/>
            <person name="Grimanelli D."/>
            <person name="Grimwood J."/>
            <person name="Grossniklaus U."/>
            <person name="Hamada T."/>
            <person name="Haseloff J."/>
            <person name="Hetherington A.J."/>
            <person name="Higo A."/>
            <person name="Hirakawa Y."/>
            <person name="Hundley H.N."/>
            <person name="Ikeda Y."/>
            <person name="Inoue K."/>
            <person name="Inoue S.I."/>
            <person name="Ishida S."/>
            <person name="Jia Q."/>
            <person name="Kakita M."/>
            <person name="Kanazawa T."/>
            <person name="Kawai Y."/>
            <person name="Kawashima T."/>
            <person name="Kennedy M."/>
            <person name="Kinose K."/>
            <person name="Kinoshita T."/>
            <person name="Kohara Y."/>
            <person name="Koide E."/>
            <person name="Komatsu K."/>
            <person name="Kopischke S."/>
            <person name="Kubo M."/>
            <person name="Kyozuka J."/>
            <person name="Lagercrantz U."/>
            <person name="Lin S.S."/>
            <person name="Lindquist E."/>
            <person name="Lipzen A.M."/>
            <person name="Lu C.W."/>
            <person name="De Luna E."/>
            <person name="Martienssen R.A."/>
            <person name="Minamino N."/>
            <person name="Mizutani M."/>
            <person name="Mizutani M."/>
            <person name="Mochizuki N."/>
            <person name="Monte I."/>
            <person name="Mosher R."/>
            <person name="Nagasaki H."/>
            <person name="Nakagami H."/>
            <person name="Naramoto S."/>
            <person name="Nishitani K."/>
            <person name="Ohtani M."/>
            <person name="Okamoto T."/>
            <person name="Okumura M."/>
            <person name="Phillips J."/>
            <person name="Pollak B."/>
            <person name="Reinders A."/>
            <person name="Rovekamp M."/>
            <person name="Sano R."/>
            <person name="Sawa S."/>
            <person name="Schmid M.W."/>
            <person name="Shirakawa M."/>
            <person name="Solano R."/>
            <person name="Spunde A."/>
            <person name="Suetsugu N."/>
            <person name="Sugano S."/>
            <person name="Sugiyama A."/>
            <person name="Sun R."/>
            <person name="Suzuki Y."/>
            <person name="Takenaka M."/>
            <person name="Takezawa D."/>
            <person name="Tomogane H."/>
            <person name="Tsuzuki M."/>
            <person name="Ueda T."/>
            <person name="Umeda M."/>
            <person name="Ward J.M."/>
            <person name="Watanabe Y."/>
            <person name="Yazaki K."/>
            <person name="Yokoyama R."/>
            <person name="Yoshitake Y."/>
            <person name="Yotsui I."/>
            <person name="Zachgo S."/>
            <person name="Schmutz J."/>
        </authorList>
    </citation>
    <scope>NUCLEOTIDE SEQUENCE [LARGE SCALE GENOMIC DNA]</scope>
    <source>
        <strain evidence="8">Tak-1</strain>
    </source>
</reference>
<dbReference type="Gene3D" id="2.60.120.330">
    <property type="entry name" value="B-lactam Antibiotic, Isopenicillin N Synthase, Chain"/>
    <property type="match status" value="1"/>
</dbReference>
<evidence type="ECO:0000256" key="3">
    <source>
        <dbReference type="ARBA" id="ARBA00023004"/>
    </source>
</evidence>
<dbReference type="GO" id="GO:0016491">
    <property type="term" value="F:oxidoreductase activity"/>
    <property type="evidence" value="ECO:0007669"/>
    <property type="project" value="UniProtKB-KW"/>
</dbReference>
<dbReference type="Pfam" id="PF03171">
    <property type="entry name" value="2OG-FeII_Oxy"/>
    <property type="match status" value="1"/>
</dbReference>